<reference evidence="3" key="1">
    <citation type="submission" date="2020-12" db="EMBL/GenBank/DDBJ databases">
        <title>Enhanced detection system for hospital associated transmission using whole genome sequencing surveillance.</title>
        <authorList>
            <person name="Harrison L.H."/>
            <person name="Van Tyne D."/>
            <person name="Marsh J.W."/>
            <person name="Griffith M.P."/>
            <person name="Snyder D.J."/>
            <person name="Cooper V.S."/>
            <person name="Mustapha M."/>
        </authorList>
    </citation>
    <scope>NUCLEOTIDE SEQUENCE</scope>
    <source>
        <strain evidence="3">PSB00042</strain>
    </source>
</reference>
<proteinExistence type="predicted"/>
<feature type="compositionally biased region" description="Low complexity" evidence="2">
    <location>
        <begin position="137"/>
        <end position="149"/>
    </location>
</feature>
<sequence>MAFSDLLTGDGLNQLFQNPAMLAGLQMLAQSGPQAGNPGFGQRLGAAGINTVQQLQQQQHSQALQQYRSAMMQQQQQQLALQQQAAQAKADQQQRQAQALQDPQLQAALGPLARLMAGAGFGMDDILRANSNDALQAHRQAQLAQQQGQFDSRESRIGAGAGSSGPRAPANRLTIDQPLGNDLYQRHRFNPATGGYEPWGEPFNKHATGKAKTASPADDATAAILGAEPPAAGPDLGSLPGNAPLAGYAPQPQQPIGVLPMAAQGGGLKAQTQQPGTRKPGQPKIAEPLTKADYDALPSGTQYLDPASGRVATKR</sequence>
<dbReference type="EMBL" id="JAEHTE010000046">
    <property type="protein sequence ID" value="MBI6887215.1"/>
    <property type="molecule type" value="Genomic_DNA"/>
</dbReference>
<evidence type="ECO:0000313" key="3">
    <source>
        <dbReference type="EMBL" id="MBI6887215.1"/>
    </source>
</evidence>
<accession>A0A8I1JP57</accession>
<evidence type="ECO:0000256" key="2">
    <source>
        <dbReference type="SAM" id="MobiDB-lite"/>
    </source>
</evidence>
<feature type="coiled-coil region" evidence="1">
    <location>
        <begin position="64"/>
        <end position="96"/>
    </location>
</feature>
<dbReference type="RefSeq" id="WP_198748124.1">
    <property type="nucleotide sequence ID" value="NZ_JAEHTE010000046.1"/>
</dbReference>
<comment type="caution">
    <text evidence="3">The sequence shown here is derived from an EMBL/GenBank/DDBJ whole genome shotgun (WGS) entry which is preliminary data.</text>
</comment>
<evidence type="ECO:0000256" key="1">
    <source>
        <dbReference type="SAM" id="Coils"/>
    </source>
</evidence>
<name>A0A8I1JP57_PSEPU</name>
<keyword evidence="1" id="KW-0175">Coiled coil</keyword>
<evidence type="ECO:0000313" key="4">
    <source>
        <dbReference type="Proteomes" id="UP000637061"/>
    </source>
</evidence>
<dbReference type="Proteomes" id="UP000637061">
    <property type="component" value="Unassembled WGS sequence"/>
</dbReference>
<gene>
    <name evidence="3" type="ORF">JEU22_25260</name>
</gene>
<organism evidence="3 4">
    <name type="scientific">Pseudomonas putida</name>
    <name type="common">Arthrobacter siderocapsulatus</name>
    <dbReference type="NCBI Taxonomy" id="303"/>
    <lineage>
        <taxon>Bacteria</taxon>
        <taxon>Pseudomonadati</taxon>
        <taxon>Pseudomonadota</taxon>
        <taxon>Gammaproteobacteria</taxon>
        <taxon>Pseudomonadales</taxon>
        <taxon>Pseudomonadaceae</taxon>
        <taxon>Pseudomonas</taxon>
    </lineage>
</organism>
<dbReference type="AlphaFoldDB" id="A0A8I1JP57"/>
<protein>
    <submittedName>
        <fullName evidence="3">Uncharacterized protein</fullName>
    </submittedName>
</protein>
<feature type="region of interest" description="Disordered" evidence="2">
    <location>
        <begin position="137"/>
        <end position="315"/>
    </location>
</feature>